<dbReference type="PANTHER" id="PTHR20883:SF48">
    <property type="entry name" value="ECTOINE DIOXYGENASE"/>
    <property type="match status" value="1"/>
</dbReference>
<gene>
    <name evidence="2" type="ORF">LZC95_24850</name>
</gene>
<sequence>MLADVDTAIAHFHEHGYARLGKIADDATLDGLRQRANALMLGEIQIPGLFFQLDSDTGNYDDLTYGLGYQGPSLDYRKLEKLERDPLYLAWIENPVFERIARAVVGDAVVIYRAIVMNKSATGGTPLPWHQDGGRFWGLDREPTLQIWTALDDAPLESGCVEVLPGSHRRGLVTPLGGVVGANFVEEQHANESAVPLPASAGDVILLHNQIWHRSGRNSTGRPRRAFSVCYMDAATRCLRKKRAPRTFPRVFVKER</sequence>
<keyword evidence="3" id="KW-1185">Reference proteome</keyword>
<dbReference type="EMBL" id="CP089982">
    <property type="protein sequence ID" value="WXB00032.1"/>
    <property type="molecule type" value="Genomic_DNA"/>
</dbReference>
<reference evidence="2 3" key="1">
    <citation type="submission" date="2021-12" db="EMBL/GenBank/DDBJ databases">
        <title>Discovery of the Pendulisporaceae a myxobacterial family with distinct sporulation behavior and unique specialized metabolism.</title>
        <authorList>
            <person name="Garcia R."/>
            <person name="Popoff A."/>
            <person name="Bader C.D."/>
            <person name="Loehr J."/>
            <person name="Walesch S."/>
            <person name="Walt C."/>
            <person name="Boldt J."/>
            <person name="Bunk B."/>
            <person name="Haeckl F.J.F.P.J."/>
            <person name="Gunesch A.P."/>
            <person name="Birkelbach J."/>
            <person name="Nuebel U."/>
            <person name="Pietschmann T."/>
            <person name="Bach T."/>
            <person name="Mueller R."/>
        </authorList>
    </citation>
    <scope>NUCLEOTIDE SEQUENCE [LARGE SCALE GENOMIC DNA]</scope>
    <source>
        <strain evidence="2 3">MSr12523</strain>
    </source>
</reference>
<dbReference type="RefSeq" id="WP_394850673.1">
    <property type="nucleotide sequence ID" value="NZ_CP089982.1"/>
</dbReference>
<dbReference type="Proteomes" id="UP001379533">
    <property type="component" value="Chromosome"/>
</dbReference>
<dbReference type="InterPro" id="IPR008775">
    <property type="entry name" value="Phytyl_CoA_dOase-like"/>
</dbReference>
<dbReference type="PANTHER" id="PTHR20883">
    <property type="entry name" value="PHYTANOYL-COA DIOXYGENASE DOMAIN CONTAINING 1"/>
    <property type="match status" value="1"/>
</dbReference>
<organism evidence="2 3">
    <name type="scientific">Pendulispora brunnea</name>
    <dbReference type="NCBI Taxonomy" id="2905690"/>
    <lineage>
        <taxon>Bacteria</taxon>
        <taxon>Pseudomonadati</taxon>
        <taxon>Myxococcota</taxon>
        <taxon>Myxococcia</taxon>
        <taxon>Myxococcales</taxon>
        <taxon>Sorangiineae</taxon>
        <taxon>Pendulisporaceae</taxon>
        <taxon>Pendulispora</taxon>
    </lineage>
</organism>
<comment type="cofactor">
    <cofactor evidence="1">
        <name>Fe(2+)</name>
        <dbReference type="ChEBI" id="CHEBI:29033"/>
    </cofactor>
</comment>
<proteinExistence type="predicted"/>
<evidence type="ECO:0000313" key="2">
    <source>
        <dbReference type="EMBL" id="WXB00032.1"/>
    </source>
</evidence>
<dbReference type="SUPFAM" id="SSF51197">
    <property type="entry name" value="Clavaminate synthase-like"/>
    <property type="match status" value="1"/>
</dbReference>
<dbReference type="Pfam" id="PF05721">
    <property type="entry name" value="PhyH"/>
    <property type="match status" value="1"/>
</dbReference>
<evidence type="ECO:0000256" key="1">
    <source>
        <dbReference type="ARBA" id="ARBA00001954"/>
    </source>
</evidence>
<keyword evidence="2" id="KW-0223">Dioxygenase</keyword>
<dbReference type="Gene3D" id="2.60.120.620">
    <property type="entry name" value="q2cbj1_9rhob like domain"/>
    <property type="match status" value="1"/>
</dbReference>
<accession>A0ABZ2KNB9</accession>
<keyword evidence="2" id="KW-0560">Oxidoreductase</keyword>
<dbReference type="GO" id="GO:0051213">
    <property type="term" value="F:dioxygenase activity"/>
    <property type="evidence" value="ECO:0007669"/>
    <property type="project" value="UniProtKB-KW"/>
</dbReference>
<protein>
    <submittedName>
        <fullName evidence="2">Phytanoyl-CoA dioxygenase family protein</fullName>
    </submittedName>
</protein>
<evidence type="ECO:0000313" key="3">
    <source>
        <dbReference type="Proteomes" id="UP001379533"/>
    </source>
</evidence>
<name>A0ABZ2KNB9_9BACT</name>